<reference evidence="11 12" key="1">
    <citation type="submission" date="2016-11" db="EMBL/GenBank/DDBJ databases">
        <title>Paenibacillus species isolates.</title>
        <authorList>
            <person name="Beno S.M."/>
        </authorList>
    </citation>
    <scope>NUCLEOTIDE SEQUENCE [LARGE SCALE GENOMIC DNA]</scope>
    <source>
        <strain evidence="11 12">FSL H7-0433</strain>
    </source>
</reference>
<dbReference type="Gene3D" id="3.30.200.20">
    <property type="entry name" value="Phosphorylase Kinase, domain 1"/>
    <property type="match status" value="1"/>
</dbReference>
<name>A0ABX3GYG2_9BACL</name>
<sequence>MAEAFSFFYVKKGEVQVDFASKLGIGQIMDARYRIIDQIGTGGMSIVYLAEDLRLKGKRWAVKESVSSEELPSDIKAEAEMLMCLDHPRLPRIVDYYLSDQEGYSYLVMDYIEGITLSQLMKDNPGPLPCEFILQIAKQLLEVLQYLHGHHPPIVYRDLKPSNLMLTKQKELMLIDFGIARNYRKGIDEDTVKLGTVGFAAPEQYGNGQSQPVSDLYGLGALLLYMATGGLCSHWESGMENKLRDHVPGAFIPIIRRLLRPHPEERYQEATAVIQALVRVENDMDEGNPLAVSVPLAIDKRKAKVIALLGVGPGLGTTHTSFAISSYLGQIGSTAWVDLSPDSSVYDRMHSMLDVQSASVPAKSPELAFSWRKVHYWKRPLHGNVAELMRGGYQFVVLDLGTGGFDGALEEIKHSDIPILIASGADWRLEETLLWIKRSGLQPEREWRVGLPLAEYQSVEVLRNSLGIDRVYNLPCQQDPFLQKGKLADVIAELLGDIEGDRNVGKRRGFFLR</sequence>
<dbReference type="InterPro" id="IPR011009">
    <property type="entry name" value="Kinase-like_dom_sf"/>
</dbReference>
<dbReference type="PROSITE" id="PS00108">
    <property type="entry name" value="PROTEIN_KINASE_ST"/>
    <property type="match status" value="1"/>
</dbReference>
<keyword evidence="2" id="KW-0723">Serine/threonine-protein kinase</keyword>
<keyword evidence="6 9" id="KW-0067">ATP-binding</keyword>
<proteinExistence type="predicted"/>
<dbReference type="EMBL" id="MPVP01000012">
    <property type="protein sequence ID" value="OMD38479.1"/>
    <property type="molecule type" value="Genomic_DNA"/>
</dbReference>
<dbReference type="SUPFAM" id="SSF52540">
    <property type="entry name" value="P-loop containing nucleoside triphosphate hydrolases"/>
    <property type="match status" value="1"/>
</dbReference>
<dbReference type="PROSITE" id="PS00107">
    <property type="entry name" value="PROTEIN_KINASE_ATP"/>
    <property type="match status" value="1"/>
</dbReference>
<evidence type="ECO:0000256" key="3">
    <source>
        <dbReference type="ARBA" id="ARBA00022679"/>
    </source>
</evidence>
<feature type="domain" description="Protein kinase" evidence="10">
    <location>
        <begin position="33"/>
        <end position="278"/>
    </location>
</feature>
<keyword evidence="4 9" id="KW-0547">Nucleotide-binding</keyword>
<dbReference type="Proteomes" id="UP000187158">
    <property type="component" value="Unassembled WGS sequence"/>
</dbReference>
<keyword evidence="12" id="KW-1185">Reference proteome</keyword>
<evidence type="ECO:0000256" key="9">
    <source>
        <dbReference type="PROSITE-ProRule" id="PRU10141"/>
    </source>
</evidence>
<evidence type="ECO:0000256" key="1">
    <source>
        <dbReference type="ARBA" id="ARBA00012513"/>
    </source>
</evidence>
<evidence type="ECO:0000256" key="5">
    <source>
        <dbReference type="ARBA" id="ARBA00022777"/>
    </source>
</evidence>
<keyword evidence="3" id="KW-0808">Transferase</keyword>
<dbReference type="EC" id="2.7.11.1" evidence="1"/>
<dbReference type="InterPro" id="IPR017441">
    <property type="entry name" value="Protein_kinase_ATP_BS"/>
</dbReference>
<dbReference type="CDD" id="cd14014">
    <property type="entry name" value="STKc_PknB_like"/>
    <property type="match status" value="1"/>
</dbReference>
<evidence type="ECO:0000256" key="8">
    <source>
        <dbReference type="ARBA" id="ARBA00048679"/>
    </source>
</evidence>
<evidence type="ECO:0000256" key="6">
    <source>
        <dbReference type="ARBA" id="ARBA00022840"/>
    </source>
</evidence>
<evidence type="ECO:0000256" key="7">
    <source>
        <dbReference type="ARBA" id="ARBA00047899"/>
    </source>
</evidence>
<evidence type="ECO:0000256" key="2">
    <source>
        <dbReference type="ARBA" id="ARBA00022527"/>
    </source>
</evidence>
<evidence type="ECO:0000259" key="10">
    <source>
        <dbReference type="PROSITE" id="PS50011"/>
    </source>
</evidence>
<comment type="catalytic activity">
    <reaction evidence="7">
        <text>L-threonyl-[protein] + ATP = O-phospho-L-threonyl-[protein] + ADP + H(+)</text>
        <dbReference type="Rhea" id="RHEA:46608"/>
        <dbReference type="Rhea" id="RHEA-COMP:11060"/>
        <dbReference type="Rhea" id="RHEA-COMP:11605"/>
        <dbReference type="ChEBI" id="CHEBI:15378"/>
        <dbReference type="ChEBI" id="CHEBI:30013"/>
        <dbReference type="ChEBI" id="CHEBI:30616"/>
        <dbReference type="ChEBI" id="CHEBI:61977"/>
        <dbReference type="ChEBI" id="CHEBI:456216"/>
        <dbReference type="EC" id="2.7.11.1"/>
    </reaction>
</comment>
<feature type="binding site" evidence="9">
    <location>
        <position position="63"/>
    </location>
    <ligand>
        <name>ATP</name>
        <dbReference type="ChEBI" id="CHEBI:30616"/>
    </ligand>
</feature>
<accession>A0ABX3GYG2</accession>
<keyword evidence="5" id="KW-0418">Kinase</keyword>
<dbReference type="PANTHER" id="PTHR24363:SF0">
    <property type="entry name" value="SERINE_THREONINE KINASE LIKE DOMAIN CONTAINING 1"/>
    <property type="match status" value="1"/>
</dbReference>
<dbReference type="SMART" id="SM00220">
    <property type="entry name" value="S_TKc"/>
    <property type="match status" value="1"/>
</dbReference>
<evidence type="ECO:0000313" key="12">
    <source>
        <dbReference type="Proteomes" id="UP000187158"/>
    </source>
</evidence>
<dbReference type="PANTHER" id="PTHR24363">
    <property type="entry name" value="SERINE/THREONINE PROTEIN KINASE"/>
    <property type="match status" value="1"/>
</dbReference>
<protein>
    <recommendedName>
        <fullName evidence="1">non-specific serine/threonine protein kinase</fullName>
        <ecNumber evidence="1">2.7.11.1</ecNumber>
    </recommendedName>
</protein>
<comment type="caution">
    <text evidence="11">The sequence shown here is derived from an EMBL/GenBank/DDBJ whole genome shotgun (WGS) entry which is preliminary data.</text>
</comment>
<dbReference type="InterPro" id="IPR027417">
    <property type="entry name" value="P-loop_NTPase"/>
</dbReference>
<dbReference type="Pfam" id="PF00069">
    <property type="entry name" value="Pkinase"/>
    <property type="match status" value="1"/>
</dbReference>
<gene>
    <name evidence="11" type="ORF">BSO21_03930</name>
</gene>
<organism evidence="11 12">
    <name type="scientific">Paenibacillus odorifer</name>
    <dbReference type="NCBI Taxonomy" id="189426"/>
    <lineage>
        <taxon>Bacteria</taxon>
        <taxon>Bacillati</taxon>
        <taxon>Bacillota</taxon>
        <taxon>Bacilli</taxon>
        <taxon>Bacillales</taxon>
        <taxon>Paenibacillaceae</taxon>
        <taxon>Paenibacillus</taxon>
    </lineage>
</organism>
<comment type="catalytic activity">
    <reaction evidence="8">
        <text>L-seryl-[protein] + ATP = O-phospho-L-seryl-[protein] + ADP + H(+)</text>
        <dbReference type="Rhea" id="RHEA:17989"/>
        <dbReference type="Rhea" id="RHEA-COMP:9863"/>
        <dbReference type="Rhea" id="RHEA-COMP:11604"/>
        <dbReference type="ChEBI" id="CHEBI:15378"/>
        <dbReference type="ChEBI" id="CHEBI:29999"/>
        <dbReference type="ChEBI" id="CHEBI:30616"/>
        <dbReference type="ChEBI" id="CHEBI:83421"/>
        <dbReference type="ChEBI" id="CHEBI:456216"/>
        <dbReference type="EC" id="2.7.11.1"/>
    </reaction>
</comment>
<evidence type="ECO:0000313" key="11">
    <source>
        <dbReference type="EMBL" id="OMD38479.1"/>
    </source>
</evidence>
<dbReference type="InterPro" id="IPR008271">
    <property type="entry name" value="Ser/Thr_kinase_AS"/>
</dbReference>
<evidence type="ECO:0000256" key="4">
    <source>
        <dbReference type="ARBA" id="ARBA00022741"/>
    </source>
</evidence>
<dbReference type="Gene3D" id="1.10.510.10">
    <property type="entry name" value="Transferase(Phosphotransferase) domain 1"/>
    <property type="match status" value="1"/>
</dbReference>
<dbReference type="InterPro" id="IPR000719">
    <property type="entry name" value="Prot_kinase_dom"/>
</dbReference>
<dbReference type="SUPFAM" id="SSF56112">
    <property type="entry name" value="Protein kinase-like (PK-like)"/>
    <property type="match status" value="1"/>
</dbReference>
<dbReference type="PROSITE" id="PS50011">
    <property type="entry name" value="PROTEIN_KINASE_DOM"/>
    <property type="match status" value="1"/>
</dbReference>